<dbReference type="HOGENOM" id="CLU_3017239_0_0_1"/>
<reference evidence="1 3" key="1">
    <citation type="journal article" date="2011" name="Nature">
        <title>The Medicago genome provides insight into the evolution of rhizobial symbioses.</title>
        <authorList>
            <person name="Young N.D."/>
            <person name="Debelle F."/>
            <person name="Oldroyd G.E."/>
            <person name="Geurts R."/>
            <person name="Cannon S.B."/>
            <person name="Udvardi M.K."/>
            <person name="Benedito V.A."/>
            <person name="Mayer K.F."/>
            <person name="Gouzy J."/>
            <person name="Schoof H."/>
            <person name="Van de Peer Y."/>
            <person name="Proost S."/>
            <person name="Cook D.R."/>
            <person name="Meyers B.C."/>
            <person name="Spannagl M."/>
            <person name="Cheung F."/>
            <person name="De Mita S."/>
            <person name="Krishnakumar V."/>
            <person name="Gundlach H."/>
            <person name="Zhou S."/>
            <person name="Mudge J."/>
            <person name="Bharti A.K."/>
            <person name="Murray J.D."/>
            <person name="Naoumkina M.A."/>
            <person name="Rosen B."/>
            <person name="Silverstein K.A."/>
            <person name="Tang H."/>
            <person name="Rombauts S."/>
            <person name="Zhao P.X."/>
            <person name="Zhou P."/>
            <person name="Barbe V."/>
            <person name="Bardou P."/>
            <person name="Bechner M."/>
            <person name="Bellec A."/>
            <person name="Berger A."/>
            <person name="Berges H."/>
            <person name="Bidwell S."/>
            <person name="Bisseling T."/>
            <person name="Choisne N."/>
            <person name="Couloux A."/>
            <person name="Denny R."/>
            <person name="Deshpande S."/>
            <person name="Dai X."/>
            <person name="Doyle J.J."/>
            <person name="Dudez A.M."/>
            <person name="Farmer A.D."/>
            <person name="Fouteau S."/>
            <person name="Franken C."/>
            <person name="Gibelin C."/>
            <person name="Gish J."/>
            <person name="Goldstein S."/>
            <person name="Gonzalez A.J."/>
            <person name="Green P.J."/>
            <person name="Hallab A."/>
            <person name="Hartog M."/>
            <person name="Hua A."/>
            <person name="Humphray S.J."/>
            <person name="Jeong D.H."/>
            <person name="Jing Y."/>
            <person name="Jocker A."/>
            <person name="Kenton S.M."/>
            <person name="Kim D.J."/>
            <person name="Klee K."/>
            <person name="Lai H."/>
            <person name="Lang C."/>
            <person name="Lin S."/>
            <person name="Macmil S.L."/>
            <person name="Magdelenat G."/>
            <person name="Matthews L."/>
            <person name="McCorrison J."/>
            <person name="Monaghan E.L."/>
            <person name="Mun J.H."/>
            <person name="Najar F.Z."/>
            <person name="Nicholson C."/>
            <person name="Noirot C."/>
            <person name="O'Bleness M."/>
            <person name="Paule C.R."/>
            <person name="Poulain J."/>
            <person name="Prion F."/>
            <person name="Qin B."/>
            <person name="Qu C."/>
            <person name="Retzel E.F."/>
            <person name="Riddle C."/>
            <person name="Sallet E."/>
            <person name="Samain S."/>
            <person name="Samson N."/>
            <person name="Sanders I."/>
            <person name="Saurat O."/>
            <person name="Scarpelli C."/>
            <person name="Schiex T."/>
            <person name="Segurens B."/>
            <person name="Severin A.J."/>
            <person name="Sherrier D.J."/>
            <person name="Shi R."/>
            <person name="Sims S."/>
            <person name="Singer S.R."/>
            <person name="Sinharoy S."/>
            <person name="Sterck L."/>
            <person name="Viollet A."/>
            <person name="Wang B.B."/>
            <person name="Wang K."/>
            <person name="Wang M."/>
            <person name="Wang X."/>
            <person name="Warfsmann J."/>
            <person name="Weissenbach J."/>
            <person name="White D.D."/>
            <person name="White J.D."/>
            <person name="Wiley G.B."/>
            <person name="Wincker P."/>
            <person name="Xing Y."/>
            <person name="Yang L."/>
            <person name="Yao Z."/>
            <person name="Ying F."/>
            <person name="Zhai J."/>
            <person name="Zhou L."/>
            <person name="Zuber A."/>
            <person name="Denarie J."/>
            <person name="Dixon R.A."/>
            <person name="May G.D."/>
            <person name="Schwartz D.C."/>
            <person name="Rogers J."/>
            <person name="Quetier F."/>
            <person name="Town C.D."/>
            <person name="Roe B.A."/>
        </authorList>
    </citation>
    <scope>NUCLEOTIDE SEQUENCE [LARGE SCALE GENOMIC DNA]</scope>
    <source>
        <strain evidence="1">A17</strain>
        <strain evidence="2 3">cv. Jemalong A17</strain>
    </source>
</reference>
<evidence type="ECO:0000313" key="1">
    <source>
        <dbReference type="EMBL" id="AES64700.1"/>
    </source>
</evidence>
<dbReference type="AlphaFoldDB" id="G7IFU9"/>
<sequence length="56" mass="6166">MRTGQALFSLGIKPGSPQVRPWKEILTPGVQATWFRRSTLLCVNGEHGTLMLGEKA</sequence>
<gene>
    <name evidence="1" type="ordered locus">MTR_2g028760</name>
</gene>
<dbReference type="PaxDb" id="3880-AES64700"/>
<name>G7IFU9_MEDTR</name>
<dbReference type="EMBL" id="CM001218">
    <property type="protein sequence ID" value="AES64700.1"/>
    <property type="molecule type" value="Genomic_DNA"/>
</dbReference>
<accession>G7IFU9</accession>
<dbReference type="EnsemblPlants" id="AES64700">
    <property type="protein sequence ID" value="AES64700"/>
    <property type="gene ID" value="MTR_2g028760"/>
</dbReference>
<keyword evidence="3" id="KW-1185">Reference proteome</keyword>
<organism evidence="1 3">
    <name type="scientific">Medicago truncatula</name>
    <name type="common">Barrel medic</name>
    <name type="synonym">Medicago tribuloides</name>
    <dbReference type="NCBI Taxonomy" id="3880"/>
    <lineage>
        <taxon>Eukaryota</taxon>
        <taxon>Viridiplantae</taxon>
        <taxon>Streptophyta</taxon>
        <taxon>Embryophyta</taxon>
        <taxon>Tracheophyta</taxon>
        <taxon>Spermatophyta</taxon>
        <taxon>Magnoliopsida</taxon>
        <taxon>eudicotyledons</taxon>
        <taxon>Gunneridae</taxon>
        <taxon>Pentapetalae</taxon>
        <taxon>rosids</taxon>
        <taxon>fabids</taxon>
        <taxon>Fabales</taxon>
        <taxon>Fabaceae</taxon>
        <taxon>Papilionoideae</taxon>
        <taxon>50 kb inversion clade</taxon>
        <taxon>NPAAA clade</taxon>
        <taxon>Hologalegina</taxon>
        <taxon>IRL clade</taxon>
        <taxon>Trifolieae</taxon>
        <taxon>Medicago</taxon>
    </lineage>
</organism>
<proteinExistence type="predicted"/>
<dbReference type="Proteomes" id="UP000002051">
    <property type="component" value="Chromosome 2"/>
</dbReference>
<protein>
    <submittedName>
        <fullName evidence="1 2">Uncharacterized protein</fullName>
    </submittedName>
</protein>
<reference evidence="1 3" key="2">
    <citation type="journal article" date="2014" name="BMC Genomics">
        <title>An improved genome release (version Mt4.0) for the model legume Medicago truncatula.</title>
        <authorList>
            <person name="Tang H."/>
            <person name="Krishnakumar V."/>
            <person name="Bidwell S."/>
            <person name="Rosen B."/>
            <person name="Chan A."/>
            <person name="Zhou S."/>
            <person name="Gentzbittel L."/>
            <person name="Childs K.L."/>
            <person name="Yandell M."/>
            <person name="Gundlach H."/>
            <person name="Mayer K.F."/>
            <person name="Schwartz D.C."/>
            <person name="Town C.D."/>
        </authorList>
    </citation>
    <scope>GENOME REANNOTATION</scope>
    <source>
        <strain evidence="2 3">cv. Jemalong A17</strain>
    </source>
</reference>
<evidence type="ECO:0000313" key="3">
    <source>
        <dbReference type="Proteomes" id="UP000002051"/>
    </source>
</evidence>
<reference evidence="2" key="3">
    <citation type="submission" date="2015-04" db="UniProtKB">
        <authorList>
            <consortium name="EnsemblPlants"/>
        </authorList>
    </citation>
    <scope>IDENTIFICATION</scope>
    <source>
        <strain evidence="2">cv. Jemalong A17</strain>
    </source>
</reference>
<evidence type="ECO:0000313" key="2">
    <source>
        <dbReference type="EnsemblPlants" id="AES64700"/>
    </source>
</evidence>